<protein>
    <submittedName>
        <fullName evidence="1">Uncharacterized protein</fullName>
    </submittedName>
</protein>
<evidence type="ECO:0000313" key="1">
    <source>
        <dbReference type="EMBL" id="OLY83288.1"/>
    </source>
</evidence>
<name>A0A1R0H2D2_9FUNG</name>
<reference evidence="1 2" key="1">
    <citation type="journal article" date="2016" name="Mol. Biol. Evol.">
        <title>Genome-Wide Survey of Gut Fungi (Harpellales) Reveals the First Horizontally Transferred Ubiquitin Gene from a Mosquito Host.</title>
        <authorList>
            <person name="Wang Y."/>
            <person name="White M.M."/>
            <person name="Kvist S."/>
            <person name="Moncalvo J.M."/>
        </authorList>
    </citation>
    <scope>NUCLEOTIDE SEQUENCE [LARGE SCALE GENOMIC DNA]</scope>
    <source>
        <strain evidence="1 2">ALG-7-W6</strain>
    </source>
</reference>
<accession>A0A1R0H2D2</accession>
<organism evidence="1 2">
    <name type="scientific">Smittium mucronatum</name>
    <dbReference type="NCBI Taxonomy" id="133383"/>
    <lineage>
        <taxon>Eukaryota</taxon>
        <taxon>Fungi</taxon>
        <taxon>Fungi incertae sedis</taxon>
        <taxon>Zoopagomycota</taxon>
        <taxon>Kickxellomycotina</taxon>
        <taxon>Harpellomycetes</taxon>
        <taxon>Harpellales</taxon>
        <taxon>Legeriomycetaceae</taxon>
        <taxon>Smittium</taxon>
    </lineage>
</organism>
<comment type="caution">
    <text evidence="1">The sequence shown here is derived from an EMBL/GenBank/DDBJ whole genome shotgun (WGS) entry which is preliminary data.</text>
</comment>
<sequence>MPFPVTNHLNKAKFLTKSLCMIRDLTLKFRSDVFKISSSEYHVSVPAENPSLITQRMETAGAIQDFEKMEQFKQILNPKNFIKSYSKKFCIALEENNHKAAFKILIKVFGLNPPSFEIKTRYSNHYHRNFSTFIDFLKKVGFHRNSTSQQVISDIYTLFVSGGNSRDTCNVSEISMHLFFATKIIDAISFYDNVLLNSGHDENFLSKSMQQVFLNLVPLEIAYDQKKSESLVKSILDLECEYGTRLTNYQYRLLILGAIKSKRVFLPSEFYLMAKKRAGYTKNSFYGVGSSALQYLFSFGPQHMTRNLSVKIAIEDISKCGSGLSKYDYYWLMSIYGSMGNTDKIIELYNESLAVNNYKTSELHCKALFKSISIAYSGQSEPLWSGRMASHNEKAKATKISKFCIDQFKLLMNNCDKVSHYTFMLLSRALSRMNQQSQLNTILEFIISEFPNMSEYPFTEFLTMMVKNRIHLEDKYIHTFEKYMDKIIYKDGFRYYHFKQHFEKSQEQDSKVEFNIHEMDAMITTPATATAYLKRIFDEYNISEDKSLPIETVETQVQKALSSYYKNSKNVYNYRVLTILLANVRIITQFKDLSSVLLDLVIMMTRIKNINELVTVMISNNIQINTKLINSYMQSLRLLGFADKENIRAWYYEFWRQQIGEIDIPSIFMPDEYSISTLIDSCIVEGHHDLGLEIIDDYFKQVEMAVSEIPMRKEVLVTQSVFYAYLRLLVAIENEASDGWGSFRHSFRKRVIGMYGTMKKFGINPSPHLVCTMIKDSERVGDLYALEFFMGLLRDMEMTGNTPKNYLKKYLAKRKRY</sequence>
<keyword evidence="2" id="KW-1185">Reference proteome</keyword>
<gene>
    <name evidence="1" type="ORF">AYI68_g2576</name>
</gene>
<dbReference type="OrthoDB" id="5555773at2759"/>
<proteinExistence type="predicted"/>
<dbReference type="AlphaFoldDB" id="A0A1R0H2D2"/>
<evidence type="ECO:0000313" key="2">
    <source>
        <dbReference type="Proteomes" id="UP000187455"/>
    </source>
</evidence>
<dbReference type="EMBL" id="LSSL01000973">
    <property type="protein sequence ID" value="OLY83288.1"/>
    <property type="molecule type" value="Genomic_DNA"/>
</dbReference>
<dbReference type="Proteomes" id="UP000187455">
    <property type="component" value="Unassembled WGS sequence"/>
</dbReference>